<name>A0A8T0XFI1_PANVG</name>
<dbReference type="AlphaFoldDB" id="A0A8T0XFI1"/>
<proteinExistence type="predicted"/>
<evidence type="ECO:0000313" key="2">
    <source>
        <dbReference type="EMBL" id="KAG2656134.1"/>
    </source>
</evidence>
<keyword evidence="1" id="KW-0732">Signal</keyword>
<sequence length="83" mass="9599">MATLHLLCIFLINTTDTHGLTSAVSKPTTRKLFCHIQLLEFDDQAKHLNNFQFPSAEKAQIQYRGLRWKLIVHNVCRLALAMY</sequence>
<evidence type="ECO:0000313" key="3">
    <source>
        <dbReference type="Proteomes" id="UP000823388"/>
    </source>
</evidence>
<accession>A0A8T0XFI1</accession>
<evidence type="ECO:0000256" key="1">
    <source>
        <dbReference type="SAM" id="SignalP"/>
    </source>
</evidence>
<evidence type="ECO:0008006" key="4">
    <source>
        <dbReference type="Google" id="ProtNLM"/>
    </source>
</evidence>
<keyword evidence="3" id="KW-1185">Reference proteome</keyword>
<protein>
    <recommendedName>
        <fullName evidence="4">Secreted protein</fullName>
    </recommendedName>
</protein>
<organism evidence="2 3">
    <name type="scientific">Panicum virgatum</name>
    <name type="common">Blackwell switchgrass</name>
    <dbReference type="NCBI Taxonomy" id="38727"/>
    <lineage>
        <taxon>Eukaryota</taxon>
        <taxon>Viridiplantae</taxon>
        <taxon>Streptophyta</taxon>
        <taxon>Embryophyta</taxon>
        <taxon>Tracheophyta</taxon>
        <taxon>Spermatophyta</taxon>
        <taxon>Magnoliopsida</taxon>
        <taxon>Liliopsida</taxon>
        <taxon>Poales</taxon>
        <taxon>Poaceae</taxon>
        <taxon>PACMAD clade</taxon>
        <taxon>Panicoideae</taxon>
        <taxon>Panicodae</taxon>
        <taxon>Paniceae</taxon>
        <taxon>Panicinae</taxon>
        <taxon>Panicum</taxon>
        <taxon>Panicum sect. Hiantes</taxon>
    </lineage>
</organism>
<dbReference type="EMBL" id="CM029037">
    <property type="protein sequence ID" value="KAG2656134.1"/>
    <property type="molecule type" value="Genomic_DNA"/>
</dbReference>
<reference evidence="2" key="1">
    <citation type="submission" date="2020-05" db="EMBL/GenBank/DDBJ databases">
        <title>WGS assembly of Panicum virgatum.</title>
        <authorList>
            <person name="Lovell J.T."/>
            <person name="Jenkins J."/>
            <person name="Shu S."/>
            <person name="Juenger T.E."/>
            <person name="Schmutz J."/>
        </authorList>
    </citation>
    <scope>NUCLEOTIDE SEQUENCE</scope>
    <source>
        <strain evidence="2">AP13</strain>
    </source>
</reference>
<feature type="chain" id="PRO_5035918327" description="Secreted protein" evidence="1">
    <location>
        <begin position="20"/>
        <end position="83"/>
    </location>
</feature>
<dbReference type="Proteomes" id="UP000823388">
    <property type="component" value="Chromosome 1K"/>
</dbReference>
<feature type="signal peptide" evidence="1">
    <location>
        <begin position="1"/>
        <end position="19"/>
    </location>
</feature>
<comment type="caution">
    <text evidence="2">The sequence shown here is derived from an EMBL/GenBank/DDBJ whole genome shotgun (WGS) entry which is preliminary data.</text>
</comment>
<gene>
    <name evidence="2" type="ORF">PVAP13_1KG062577</name>
</gene>